<proteinExistence type="predicted"/>
<dbReference type="AlphaFoldDB" id="A0A7X3FFW1"/>
<gene>
    <name evidence="2" type="ORF">EDM21_05115</name>
</gene>
<reference evidence="2 3" key="1">
    <citation type="journal article" date="2019" name="Microorganisms">
        <title>Paenibacillus lutrae sp. nov., A Chitinolytic Species Isolated from A River Otter in Castril Natural Park, Granada, Spain.</title>
        <authorList>
            <person name="Rodriguez M."/>
            <person name="Reina J.C."/>
            <person name="Bejar V."/>
            <person name="Llamas I."/>
        </authorList>
    </citation>
    <scope>NUCLEOTIDE SEQUENCE [LARGE SCALE GENOMIC DNA]</scope>
    <source>
        <strain evidence="2 3">N10</strain>
    </source>
</reference>
<evidence type="ECO:0000313" key="2">
    <source>
        <dbReference type="EMBL" id="MVO98904.1"/>
    </source>
</evidence>
<dbReference type="EMBL" id="RHLK01000002">
    <property type="protein sequence ID" value="MVO98904.1"/>
    <property type="molecule type" value="Genomic_DNA"/>
</dbReference>
<organism evidence="2 3">
    <name type="scientific">Paenibacillus lutrae</name>
    <dbReference type="NCBI Taxonomy" id="2078573"/>
    <lineage>
        <taxon>Bacteria</taxon>
        <taxon>Bacillati</taxon>
        <taxon>Bacillota</taxon>
        <taxon>Bacilli</taxon>
        <taxon>Bacillales</taxon>
        <taxon>Paenibacillaceae</taxon>
        <taxon>Paenibacillus</taxon>
    </lineage>
</organism>
<sequence>MEGHIAWDIRKINIHINSLLFADRHKNQNIQFPIDKVATLTADVEYFDPLQGGSLRSIDVLDVPEDRKKFDLQNKLFNFSYKAQYVIPPEQPPRRSPDGDLVIRYYNQWKITYKAKVYGYPQMELVAYFDDDSGGSPPTTTDCDIRIGVPARGTVNSGGVMDPAASAVLLADRRGAEAFNVRQGIPTSESLYANVFGMSYLFQNKFANMTGEVTYKVNVRQTYVIFVPPAPGGPAPPPIRIPVERMMTVKRPYSYWQIDNLEVYRLQQATLRNYALGGYGGAITLQPNGYDVPTLQSDNKDSVEQHVRAASCRNVNLPDASGPVPSHVEQIFQSAAESVVGTNLVNNDLVIFNKTTIMDNKPQNAAAPAPISIPNPNPISPDALYGSGYIVNKSLMNQANQPTTGQINYNLLPGNIKGGADKEFGISGINPVTVHTPVVMYASVSDDREHNQKTTPAYDRSALILDRPFTVTLPTTGQHRDLPGYGNRDYAKYIRFKQVWFPFDVYDAAMKFIPQQTWVDIPAGQLTATFFMPVWVDEGFYDVMFRSIAENAPGSFTTERDANFNLLNHAATDIIPVDVIGRVYDFKITDIADYNWETVFRTGKGSSVPTGTKYWTGNQGIDGQPRSTGYPFTLPIHPGSHTEKGYQNIAVKTGYHFKFDLKTKGNMFDLRDGVRITPTITFVSKDGSLRQPIDLYYHAQGRPFIRIGSREDQEQRFVILNERLRNVTKQEIEQTAGYIYDHDSSAQKGGLSRAGFIAEYLKKAGQSTRVGKYDWMMLPYTLRTLIGSTQNIPQGVNKARVLASDQKWYGEYSLPSAVYAVPAGTNLAEYGRKHTLDDRSSIFLRNGYIIVNFNIETIRNADVNQPHLQYINGPLNNQWRMEGFQSRIQDRQGNLFQLMDGDVVFYHGDRSSYDDFRSSGTH</sequence>
<feature type="domain" description="DUF5704" evidence="1">
    <location>
        <begin position="179"/>
        <end position="348"/>
    </location>
</feature>
<protein>
    <recommendedName>
        <fullName evidence="1">DUF5704 domain-containing protein</fullName>
    </recommendedName>
</protein>
<dbReference type="InterPro" id="IPR043759">
    <property type="entry name" value="DUF5704"/>
</dbReference>
<keyword evidence="3" id="KW-1185">Reference proteome</keyword>
<dbReference type="Pfam" id="PF18964">
    <property type="entry name" value="DUF5704"/>
    <property type="match status" value="1"/>
</dbReference>
<comment type="caution">
    <text evidence="2">The sequence shown here is derived from an EMBL/GenBank/DDBJ whole genome shotgun (WGS) entry which is preliminary data.</text>
</comment>
<evidence type="ECO:0000259" key="1">
    <source>
        <dbReference type="Pfam" id="PF18964"/>
    </source>
</evidence>
<dbReference type="RefSeq" id="WP_157333458.1">
    <property type="nucleotide sequence ID" value="NZ_RHLK01000002.1"/>
</dbReference>
<dbReference type="Proteomes" id="UP000490800">
    <property type="component" value="Unassembled WGS sequence"/>
</dbReference>
<name>A0A7X3FFW1_9BACL</name>
<accession>A0A7X3FFW1</accession>
<dbReference type="OrthoDB" id="2657408at2"/>
<evidence type="ECO:0000313" key="3">
    <source>
        <dbReference type="Proteomes" id="UP000490800"/>
    </source>
</evidence>